<keyword evidence="2" id="KW-1185">Reference proteome</keyword>
<dbReference type="InterPro" id="IPR003795">
    <property type="entry name" value="DUF192"/>
</dbReference>
<dbReference type="AlphaFoldDB" id="A0A4R7HYK8"/>
<name>A0A4R7HYK8_9ACTN</name>
<dbReference type="InterPro" id="IPR038695">
    <property type="entry name" value="Saro_0823-like_sf"/>
</dbReference>
<dbReference type="Gene3D" id="2.60.120.1140">
    <property type="entry name" value="Protein of unknown function DUF192"/>
    <property type="match status" value="1"/>
</dbReference>
<accession>A0A4R7HYK8</accession>
<comment type="caution">
    <text evidence="1">The sequence shown here is derived from an EMBL/GenBank/DDBJ whole genome shotgun (WGS) entry which is preliminary data.</text>
</comment>
<evidence type="ECO:0008006" key="3">
    <source>
        <dbReference type="Google" id="ProtNLM"/>
    </source>
</evidence>
<dbReference type="Proteomes" id="UP000294558">
    <property type="component" value="Unassembled WGS sequence"/>
</dbReference>
<proteinExistence type="predicted"/>
<evidence type="ECO:0000313" key="1">
    <source>
        <dbReference type="EMBL" id="TDT15599.1"/>
    </source>
</evidence>
<reference evidence="1 2" key="1">
    <citation type="submission" date="2019-03" db="EMBL/GenBank/DDBJ databases">
        <title>Sequencing the genomes of 1000 actinobacteria strains.</title>
        <authorList>
            <person name="Klenk H.-P."/>
        </authorList>
    </citation>
    <scope>NUCLEOTIDE SEQUENCE [LARGE SCALE GENOMIC DNA]</scope>
    <source>
        <strain evidence="1 2">DSM 18936</strain>
    </source>
</reference>
<gene>
    <name evidence="1" type="ORF">BDK89_1174</name>
</gene>
<dbReference type="Pfam" id="PF02643">
    <property type="entry name" value="DUF192"/>
    <property type="match status" value="1"/>
</dbReference>
<evidence type="ECO:0000313" key="2">
    <source>
        <dbReference type="Proteomes" id="UP000294558"/>
    </source>
</evidence>
<organism evidence="1 2">
    <name type="scientific">Ilumatobacter fluminis</name>
    <dbReference type="NCBI Taxonomy" id="467091"/>
    <lineage>
        <taxon>Bacteria</taxon>
        <taxon>Bacillati</taxon>
        <taxon>Actinomycetota</taxon>
        <taxon>Acidimicrobiia</taxon>
        <taxon>Acidimicrobiales</taxon>
        <taxon>Ilumatobacteraceae</taxon>
        <taxon>Ilumatobacter</taxon>
    </lineage>
</organism>
<protein>
    <recommendedName>
        <fullName evidence="3">DUF192 domain-containing protein</fullName>
    </recommendedName>
</protein>
<sequence>MCAEAPTWHTSRVAWLVTDDKRVLASAEVADSRTARRKGLLGREHLDGAIVLTPCRWIHTIGMQFPIDVAFLDDDGTVVKTMHMKSHRIGVPVWSASLVIEAEAGAFARWGLRVGDVIEIRGDDS</sequence>
<dbReference type="EMBL" id="SOAU01000001">
    <property type="protein sequence ID" value="TDT15599.1"/>
    <property type="molecule type" value="Genomic_DNA"/>
</dbReference>